<reference evidence="1 2" key="1">
    <citation type="submission" date="2019-05" db="EMBL/GenBank/DDBJ databases">
        <title>Emergence of the Ug99 lineage of the wheat stem rust pathogen through somatic hybridization.</title>
        <authorList>
            <person name="Li F."/>
            <person name="Upadhyaya N.M."/>
            <person name="Sperschneider J."/>
            <person name="Matny O."/>
            <person name="Nguyen-Phuc H."/>
            <person name="Mago R."/>
            <person name="Raley C."/>
            <person name="Miller M.E."/>
            <person name="Silverstein K.A.T."/>
            <person name="Henningsen E."/>
            <person name="Hirsch C.D."/>
            <person name="Visser B."/>
            <person name="Pretorius Z.A."/>
            <person name="Steffenson B.J."/>
            <person name="Schwessinger B."/>
            <person name="Dodds P.N."/>
            <person name="Figueroa M."/>
        </authorList>
    </citation>
    <scope>NUCLEOTIDE SEQUENCE [LARGE SCALE GENOMIC DNA]</scope>
    <source>
        <strain evidence="1">21-0</strain>
    </source>
</reference>
<dbReference type="EMBL" id="VSWC01000118">
    <property type="protein sequence ID" value="KAA1084257.1"/>
    <property type="molecule type" value="Genomic_DNA"/>
</dbReference>
<proteinExistence type="predicted"/>
<dbReference type="AlphaFoldDB" id="A0A5B0N4V4"/>
<accession>A0A5B0N4V4</accession>
<name>A0A5B0N4V4_PUCGR</name>
<comment type="caution">
    <text evidence="1">The sequence shown here is derived from an EMBL/GenBank/DDBJ whole genome shotgun (WGS) entry which is preliminary data.</text>
</comment>
<evidence type="ECO:0000313" key="2">
    <source>
        <dbReference type="Proteomes" id="UP000324748"/>
    </source>
</evidence>
<keyword evidence="2" id="KW-1185">Reference proteome</keyword>
<sequence length="122" mass="13287">MILPAGQSGVLLPALGVGSIPNFFSPHRRNSHLTVNLSASDDLDRTRIPKDREPSKVRLVRLPLPLGNFSTTSRAIDRALPVSSLASVIPVDKLCHIPCLLTEVVLGCKEAIELRGTDQDWQ</sequence>
<evidence type="ECO:0000313" key="1">
    <source>
        <dbReference type="EMBL" id="KAA1084257.1"/>
    </source>
</evidence>
<dbReference type="Proteomes" id="UP000324748">
    <property type="component" value="Unassembled WGS sequence"/>
</dbReference>
<organism evidence="1 2">
    <name type="scientific">Puccinia graminis f. sp. tritici</name>
    <dbReference type="NCBI Taxonomy" id="56615"/>
    <lineage>
        <taxon>Eukaryota</taxon>
        <taxon>Fungi</taxon>
        <taxon>Dikarya</taxon>
        <taxon>Basidiomycota</taxon>
        <taxon>Pucciniomycotina</taxon>
        <taxon>Pucciniomycetes</taxon>
        <taxon>Pucciniales</taxon>
        <taxon>Pucciniaceae</taxon>
        <taxon>Puccinia</taxon>
    </lineage>
</organism>
<protein>
    <submittedName>
        <fullName evidence="1">Uncharacterized protein</fullName>
    </submittedName>
</protein>
<gene>
    <name evidence="1" type="ORF">PGT21_022626</name>
</gene>